<keyword evidence="2 10" id="KW-0963">Cytoplasm</keyword>
<dbReference type="Pfam" id="PF01479">
    <property type="entry name" value="S4"/>
    <property type="match status" value="1"/>
</dbReference>
<evidence type="ECO:0000256" key="4">
    <source>
        <dbReference type="ARBA" id="ARBA00022741"/>
    </source>
</evidence>
<gene>
    <name evidence="10" type="primary">tyrS</name>
    <name evidence="13" type="ORF">C7380_103177</name>
</gene>
<dbReference type="EMBL" id="QGGI01000003">
    <property type="protein sequence ID" value="PWJ95996.1"/>
    <property type="molecule type" value="Genomic_DNA"/>
</dbReference>
<keyword evidence="3 10" id="KW-0436">Ligase</keyword>
<keyword evidence="4 10" id="KW-0547">Nucleotide-binding</keyword>
<keyword evidence="5 10" id="KW-0067">ATP-binding</keyword>
<dbReference type="InterPro" id="IPR002307">
    <property type="entry name" value="Tyr-tRNA-ligase"/>
</dbReference>
<sequence length="397" mass="45900">MLSVEEQLELIKRNTIDFISDEEMLEKLKSGKQLRIKLGVDPSRPDLHLGHAVVLRKLKLFQELGHKVVLIIGDFTARIGDPSGRSKTRPMLTKEEVIENAKTYTEQVFMLLDKEKTEVRFNGEWFDKMNFEDVLKLASKLTVARMLERDDFNKRYKENQPISISEFLYPLAQGHDSIMIDADVEMGGSDQLFNLLMGRRLLEEAGKKPQIVMTMPLIEGTDGHLKMSKSYDNYIGFTDTPKDMFGKIMSIPDTLIIKYMKYLTNTDPEQIKKYEDQMEKNEVNPRDIKMFLGIEIIKMFHSEEVANDAKEQFIKVFQKNDIPDDIEDLETVPEINIVDLVENSKVLSSKSEIKRLIKQGGVKIDDEKVDDFKQELVLKGGEILRIGKRNFFKIKIK</sequence>
<dbReference type="Gene3D" id="1.10.240.10">
    <property type="entry name" value="Tyrosyl-Transfer RNA Synthetase"/>
    <property type="match status" value="1"/>
</dbReference>
<name>A0AA45C8D4_9BACT</name>
<evidence type="ECO:0000256" key="1">
    <source>
        <dbReference type="ARBA" id="ARBA00011738"/>
    </source>
</evidence>
<comment type="catalytic activity">
    <reaction evidence="9 10">
        <text>tRNA(Tyr) + L-tyrosine + ATP = L-tyrosyl-tRNA(Tyr) + AMP + diphosphate + H(+)</text>
        <dbReference type="Rhea" id="RHEA:10220"/>
        <dbReference type="Rhea" id="RHEA-COMP:9706"/>
        <dbReference type="Rhea" id="RHEA-COMP:9707"/>
        <dbReference type="ChEBI" id="CHEBI:15378"/>
        <dbReference type="ChEBI" id="CHEBI:30616"/>
        <dbReference type="ChEBI" id="CHEBI:33019"/>
        <dbReference type="ChEBI" id="CHEBI:58315"/>
        <dbReference type="ChEBI" id="CHEBI:78442"/>
        <dbReference type="ChEBI" id="CHEBI:78536"/>
        <dbReference type="ChEBI" id="CHEBI:456215"/>
        <dbReference type="EC" id="6.1.1.1"/>
    </reaction>
</comment>
<dbReference type="Proteomes" id="UP000245921">
    <property type="component" value="Unassembled WGS sequence"/>
</dbReference>
<dbReference type="PANTHER" id="PTHR11766">
    <property type="entry name" value="TYROSYL-TRNA SYNTHETASE"/>
    <property type="match status" value="1"/>
</dbReference>
<comment type="similarity">
    <text evidence="10">Belongs to the class-I aminoacyl-tRNA synthetase family. TyrS type 2 subfamily.</text>
</comment>
<feature type="domain" description="RNA-binding S4" evidence="12">
    <location>
        <begin position="338"/>
        <end position="371"/>
    </location>
</feature>
<evidence type="ECO:0000313" key="14">
    <source>
        <dbReference type="Proteomes" id="UP000245921"/>
    </source>
</evidence>
<feature type="short sequence motif" description="'KMSKS' region" evidence="10">
    <location>
        <begin position="226"/>
        <end position="230"/>
    </location>
</feature>
<feature type="binding site" evidence="10">
    <location>
        <position position="229"/>
    </location>
    <ligand>
        <name>ATP</name>
        <dbReference type="ChEBI" id="CHEBI:30616"/>
    </ligand>
</feature>
<comment type="function">
    <text evidence="10">Catalyzes the attachment of tyrosine to tRNA(Tyr) in a two-step reaction: tyrosine is first activated by ATP to form Tyr-AMP and then transferred to the acceptor end of tRNA(Tyr).</text>
</comment>
<dbReference type="GO" id="GO:0006437">
    <property type="term" value="P:tyrosyl-tRNA aminoacylation"/>
    <property type="evidence" value="ECO:0007669"/>
    <property type="project" value="UniProtKB-UniRule"/>
</dbReference>
<evidence type="ECO:0000256" key="2">
    <source>
        <dbReference type="ARBA" id="ARBA00022490"/>
    </source>
</evidence>
<dbReference type="PROSITE" id="PS50889">
    <property type="entry name" value="S4"/>
    <property type="match status" value="1"/>
</dbReference>
<dbReference type="InterPro" id="IPR002942">
    <property type="entry name" value="S4_RNA-bd"/>
</dbReference>
<dbReference type="EC" id="6.1.1.1" evidence="10"/>
<dbReference type="SUPFAM" id="SSF52374">
    <property type="entry name" value="Nucleotidylyl transferase"/>
    <property type="match status" value="1"/>
</dbReference>
<dbReference type="Gene3D" id="3.40.50.620">
    <property type="entry name" value="HUPs"/>
    <property type="match status" value="1"/>
</dbReference>
<dbReference type="Pfam" id="PF00579">
    <property type="entry name" value="tRNA-synt_1b"/>
    <property type="match status" value="1"/>
</dbReference>
<dbReference type="PANTHER" id="PTHR11766:SF1">
    <property type="entry name" value="TYROSINE--TRNA LIGASE"/>
    <property type="match status" value="1"/>
</dbReference>
<dbReference type="InterPro" id="IPR002305">
    <property type="entry name" value="aa-tRNA-synth_Ic"/>
</dbReference>
<feature type="short sequence motif" description="'HIGH' region" evidence="10">
    <location>
        <begin position="42"/>
        <end position="51"/>
    </location>
</feature>
<dbReference type="FunFam" id="3.40.50.620:FF:000061">
    <property type="entry name" value="Tyrosine--tRNA ligase"/>
    <property type="match status" value="1"/>
</dbReference>
<evidence type="ECO:0000256" key="5">
    <source>
        <dbReference type="ARBA" id="ARBA00022840"/>
    </source>
</evidence>
<keyword evidence="8 10" id="KW-0030">Aminoacyl-tRNA synthetase</keyword>
<dbReference type="InterPro" id="IPR036986">
    <property type="entry name" value="S4_RNA-bd_sf"/>
</dbReference>
<dbReference type="InterPro" id="IPR024108">
    <property type="entry name" value="Tyr-tRNA-ligase_bac_2"/>
</dbReference>
<dbReference type="AlphaFoldDB" id="A0AA45C8D4"/>
<dbReference type="GO" id="GO:0005829">
    <property type="term" value="C:cytosol"/>
    <property type="evidence" value="ECO:0007669"/>
    <property type="project" value="TreeGrafter"/>
</dbReference>
<dbReference type="NCBIfam" id="TIGR00234">
    <property type="entry name" value="tyrS"/>
    <property type="match status" value="1"/>
</dbReference>
<evidence type="ECO:0000256" key="6">
    <source>
        <dbReference type="ARBA" id="ARBA00022884"/>
    </source>
</evidence>
<keyword evidence="7 10" id="KW-0648">Protein biosynthesis</keyword>
<evidence type="ECO:0000259" key="12">
    <source>
        <dbReference type="Pfam" id="PF01479"/>
    </source>
</evidence>
<comment type="subcellular location">
    <subcellularLocation>
        <location evidence="10">Cytoplasm</location>
    </subcellularLocation>
</comment>
<accession>A0AA45C8D4</accession>
<comment type="subunit">
    <text evidence="1 10">Homodimer.</text>
</comment>
<keyword evidence="6 11" id="KW-0694">RNA-binding</keyword>
<dbReference type="GO" id="GO:0003723">
    <property type="term" value="F:RNA binding"/>
    <property type="evidence" value="ECO:0007669"/>
    <property type="project" value="UniProtKB-KW"/>
</dbReference>
<evidence type="ECO:0000256" key="10">
    <source>
        <dbReference type="HAMAP-Rule" id="MF_02007"/>
    </source>
</evidence>
<dbReference type="SUPFAM" id="SSF55174">
    <property type="entry name" value="Alpha-L RNA-binding motif"/>
    <property type="match status" value="1"/>
</dbReference>
<reference evidence="13 14" key="1">
    <citation type="submission" date="2018-05" db="EMBL/GenBank/DDBJ databases">
        <title>Genomic Encyclopedia of Type Strains, Phase IV (KMG-IV): sequencing the most valuable type-strain genomes for metagenomic binning, comparative biology and taxonomic classification.</title>
        <authorList>
            <person name="Goeker M."/>
        </authorList>
    </citation>
    <scope>NUCLEOTIDE SEQUENCE [LARGE SCALE GENOMIC DNA]</scope>
    <source>
        <strain evidence="13 14">DSM 24906</strain>
    </source>
</reference>
<dbReference type="GO" id="GO:0004831">
    <property type="term" value="F:tyrosine-tRNA ligase activity"/>
    <property type="evidence" value="ECO:0007669"/>
    <property type="project" value="UniProtKB-UniRule"/>
</dbReference>
<dbReference type="InterPro" id="IPR014729">
    <property type="entry name" value="Rossmann-like_a/b/a_fold"/>
</dbReference>
<dbReference type="GO" id="GO:0005524">
    <property type="term" value="F:ATP binding"/>
    <property type="evidence" value="ECO:0007669"/>
    <property type="project" value="UniProtKB-UniRule"/>
</dbReference>
<evidence type="ECO:0000256" key="7">
    <source>
        <dbReference type="ARBA" id="ARBA00022917"/>
    </source>
</evidence>
<dbReference type="InterPro" id="IPR024088">
    <property type="entry name" value="Tyr-tRNA-ligase_bac-type"/>
</dbReference>
<dbReference type="PRINTS" id="PR01040">
    <property type="entry name" value="TRNASYNTHTYR"/>
</dbReference>
<evidence type="ECO:0000313" key="13">
    <source>
        <dbReference type="EMBL" id="PWJ95996.1"/>
    </source>
</evidence>
<evidence type="ECO:0000256" key="9">
    <source>
        <dbReference type="ARBA" id="ARBA00048248"/>
    </source>
</evidence>
<dbReference type="CDD" id="cd00805">
    <property type="entry name" value="TyrRS_core"/>
    <property type="match status" value="1"/>
</dbReference>
<dbReference type="Gene3D" id="3.10.290.10">
    <property type="entry name" value="RNA-binding S4 domain"/>
    <property type="match status" value="1"/>
</dbReference>
<dbReference type="RefSeq" id="WP_109604108.1">
    <property type="nucleotide sequence ID" value="NZ_QGGI01000003.1"/>
</dbReference>
<organism evidence="13 14">
    <name type="scientific">Oceanotoga teriensis</name>
    <dbReference type="NCBI Taxonomy" id="515440"/>
    <lineage>
        <taxon>Bacteria</taxon>
        <taxon>Thermotogati</taxon>
        <taxon>Thermotogota</taxon>
        <taxon>Thermotogae</taxon>
        <taxon>Petrotogales</taxon>
        <taxon>Petrotogaceae</taxon>
        <taxon>Oceanotoga</taxon>
    </lineage>
</organism>
<evidence type="ECO:0000256" key="11">
    <source>
        <dbReference type="PROSITE-ProRule" id="PRU00182"/>
    </source>
</evidence>
<comment type="caution">
    <text evidence="13">The sequence shown here is derived from an EMBL/GenBank/DDBJ whole genome shotgun (WGS) entry which is preliminary data.</text>
</comment>
<dbReference type="HAMAP" id="MF_02007">
    <property type="entry name" value="Tyr_tRNA_synth_type2"/>
    <property type="match status" value="1"/>
</dbReference>
<evidence type="ECO:0000256" key="8">
    <source>
        <dbReference type="ARBA" id="ARBA00023146"/>
    </source>
</evidence>
<evidence type="ECO:0000256" key="3">
    <source>
        <dbReference type="ARBA" id="ARBA00022598"/>
    </source>
</evidence>
<proteinExistence type="inferred from homology"/>
<protein>
    <recommendedName>
        <fullName evidence="10">Tyrosine--tRNA ligase</fullName>
        <ecNumber evidence="10">6.1.1.1</ecNumber>
    </recommendedName>
    <alternativeName>
        <fullName evidence="10">Tyrosyl-tRNA synthetase</fullName>
        <shortName evidence="10">TyrRS</shortName>
    </alternativeName>
</protein>
<dbReference type="CDD" id="cd00165">
    <property type="entry name" value="S4"/>
    <property type="match status" value="1"/>
</dbReference>
<keyword evidence="14" id="KW-1185">Reference proteome</keyword>